<gene>
    <name evidence="3 4 5 6" type="primary">LOC108742961</name>
</gene>
<organism evidence="2 3">
    <name type="scientific">Agrilus planipennis</name>
    <name type="common">Emerald ash borer</name>
    <name type="synonym">Agrilus marcopoli</name>
    <dbReference type="NCBI Taxonomy" id="224129"/>
    <lineage>
        <taxon>Eukaryota</taxon>
        <taxon>Metazoa</taxon>
        <taxon>Ecdysozoa</taxon>
        <taxon>Arthropoda</taxon>
        <taxon>Hexapoda</taxon>
        <taxon>Insecta</taxon>
        <taxon>Pterygota</taxon>
        <taxon>Neoptera</taxon>
        <taxon>Endopterygota</taxon>
        <taxon>Coleoptera</taxon>
        <taxon>Polyphaga</taxon>
        <taxon>Elateriformia</taxon>
        <taxon>Buprestoidea</taxon>
        <taxon>Buprestidae</taxon>
        <taxon>Agrilinae</taxon>
        <taxon>Agrilus</taxon>
    </lineage>
</organism>
<name>A0A1W4XCV8_AGRPL</name>
<keyword evidence="1" id="KW-0472">Membrane</keyword>
<dbReference type="KEGG" id="apln:108742961"/>
<evidence type="ECO:0000313" key="5">
    <source>
        <dbReference type="RefSeq" id="XP_025831055.1"/>
    </source>
</evidence>
<evidence type="ECO:0000313" key="6">
    <source>
        <dbReference type="RefSeq" id="XP_025831056.1"/>
    </source>
</evidence>
<evidence type="ECO:0000313" key="3">
    <source>
        <dbReference type="RefSeq" id="XP_018333834.1"/>
    </source>
</evidence>
<dbReference type="RefSeq" id="XP_025831055.1">
    <property type="nucleotide sequence ID" value="XM_025975270.1"/>
</dbReference>
<keyword evidence="1" id="KW-0812">Transmembrane</keyword>
<evidence type="ECO:0000313" key="2">
    <source>
        <dbReference type="Proteomes" id="UP000192223"/>
    </source>
</evidence>
<protein>
    <submittedName>
        <fullName evidence="3 4">Uncharacterized protein LOC108742961</fullName>
    </submittedName>
</protein>
<evidence type="ECO:0000313" key="4">
    <source>
        <dbReference type="RefSeq" id="XP_025831054.1"/>
    </source>
</evidence>
<dbReference type="STRING" id="224129.A0A1W4XCV8"/>
<evidence type="ECO:0000256" key="1">
    <source>
        <dbReference type="SAM" id="Phobius"/>
    </source>
</evidence>
<reference evidence="3 4" key="1">
    <citation type="submission" date="2025-04" db="UniProtKB">
        <authorList>
            <consortium name="RefSeq"/>
        </authorList>
    </citation>
    <scope>IDENTIFICATION</scope>
    <source>
        <tissue evidence="3 4">Entire body</tissue>
    </source>
</reference>
<keyword evidence="2" id="KW-1185">Reference proteome</keyword>
<dbReference type="OrthoDB" id="297496at2759"/>
<dbReference type="AlphaFoldDB" id="A0A1W4XCV8"/>
<keyword evidence="1" id="KW-1133">Transmembrane helix</keyword>
<dbReference type="Gene3D" id="1.10.287.70">
    <property type="match status" value="1"/>
</dbReference>
<sequence>MEKEASHYSYETYSVVSKQSNSGVGGKRDQKNAKCDEKVCKCFGSKKSKRKQVLTGLVTNLGICVLLFGYTLIGSVIFLAIEGGNNIQKQILATTSLATEQYKSRLNNSAILKTKTEYARAKTVESIWDITVSLNILYRDNWTKLAAQEITRFQNELLKSLEEEMFYSQPVQEKESERELVKEIDWTFARAFLYSLTVLTTVGK</sequence>
<dbReference type="RefSeq" id="XP_025831056.1">
    <property type="nucleotide sequence ID" value="XM_025975271.1"/>
</dbReference>
<dbReference type="SUPFAM" id="SSF81324">
    <property type="entry name" value="Voltage-gated potassium channels"/>
    <property type="match status" value="1"/>
</dbReference>
<dbReference type="RefSeq" id="XP_025831054.1">
    <property type="nucleotide sequence ID" value="XM_025975269.1"/>
</dbReference>
<dbReference type="RefSeq" id="XP_018333834.1">
    <property type="nucleotide sequence ID" value="XM_018478332.1"/>
</dbReference>
<accession>A0A1W4XCV8</accession>
<feature type="transmembrane region" description="Helical" evidence="1">
    <location>
        <begin position="53"/>
        <end position="81"/>
    </location>
</feature>
<dbReference type="GeneID" id="108742961"/>
<dbReference type="Proteomes" id="UP000192223">
    <property type="component" value="Unplaced"/>
</dbReference>
<proteinExistence type="predicted"/>